<accession>A0A0B5AKT1</accession>
<dbReference type="Proteomes" id="UP000031449">
    <property type="component" value="Chromosome"/>
</dbReference>
<dbReference type="KEGG" id="jeo:JMA_15630"/>
<dbReference type="AlphaFoldDB" id="A0A0B5AKT1"/>
<dbReference type="CDD" id="cd03443">
    <property type="entry name" value="PaaI_thioesterase"/>
    <property type="match status" value="1"/>
</dbReference>
<evidence type="ECO:0000259" key="2">
    <source>
        <dbReference type="Pfam" id="PF03061"/>
    </source>
</evidence>
<dbReference type="STRING" id="1508404.JMA_15630"/>
<dbReference type="Pfam" id="PF03061">
    <property type="entry name" value="4HBT"/>
    <property type="match status" value="1"/>
</dbReference>
<dbReference type="HOGENOM" id="CLU_089876_3_3_9"/>
<keyword evidence="4" id="KW-1185">Reference proteome</keyword>
<keyword evidence="1" id="KW-0378">Hydrolase</keyword>
<evidence type="ECO:0000256" key="1">
    <source>
        <dbReference type="ARBA" id="ARBA00022801"/>
    </source>
</evidence>
<dbReference type="SUPFAM" id="SSF54637">
    <property type="entry name" value="Thioesterase/thiol ester dehydrase-isomerase"/>
    <property type="match status" value="1"/>
</dbReference>
<evidence type="ECO:0000313" key="4">
    <source>
        <dbReference type="Proteomes" id="UP000031449"/>
    </source>
</evidence>
<reference evidence="3 4" key="1">
    <citation type="submission" date="2014-08" db="EMBL/GenBank/DDBJ databases">
        <title>Complete genome of a marine bacteria Jeotgalibacillus malaysiensis.</title>
        <authorList>
            <person name="Yaakop A.S."/>
            <person name="Chan K.-G."/>
            <person name="Goh K.M."/>
        </authorList>
    </citation>
    <scope>NUCLEOTIDE SEQUENCE [LARGE SCALE GENOMIC DNA]</scope>
    <source>
        <strain evidence="3 4">D5</strain>
    </source>
</reference>
<evidence type="ECO:0000313" key="3">
    <source>
        <dbReference type="EMBL" id="AJD90880.1"/>
    </source>
</evidence>
<dbReference type="InterPro" id="IPR052061">
    <property type="entry name" value="PTE-AB_protein"/>
</dbReference>
<organism evidence="3 4">
    <name type="scientific">Jeotgalibacillus malaysiensis</name>
    <dbReference type="NCBI Taxonomy" id="1508404"/>
    <lineage>
        <taxon>Bacteria</taxon>
        <taxon>Bacillati</taxon>
        <taxon>Bacillota</taxon>
        <taxon>Bacilli</taxon>
        <taxon>Bacillales</taxon>
        <taxon>Caryophanaceae</taxon>
        <taxon>Jeotgalibacillus</taxon>
    </lineage>
</organism>
<protein>
    <recommendedName>
        <fullName evidence="2">Thioesterase domain-containing protein</fullName>
    </recommendedName>
</protein>
<dbReference type="EMBL" id="CP009416">
    <property type="protein sequence ID" value="AJD90880.1"/>
    <property type="molecule type" value="Genomic_DNA"/>
</dbReference>
<dbReference type="InterPro" id="IPR003736">
    <property type="entry name" value="PAAI_dom"/>
</dbReference>
<dbReference type="InterPro" id="IPR006683">
    <property type="entry name" value="Thioestr_dom"/>
</dbReference>
<feature type="domain" description="Thioesterase" evidence="2">
    <location>
        <begin position="69"/>
        <end position="143"/>
    </location>
</feature>
<sequence>MNTLNQLQLDQLNDEEKNIIEQVLKGFESKRQGRTTSYVSAMYAMAHEFDGDTLKITMPVTPIVHNSLGIMHGGITATAIDTAMGTLANKVAPPAMAAVTSQLNLHYTAPILEGDIYAYAKVIHHGTRSMVIEGWVETAEGKRAAHATGSFALIDRKK</sequence>
<dbReference type="NCBIfam" id="TIGR00369">
    <property type="entry name" value="unchar_dom_1"/>
    <property type="match status" value="1"/>
</dbReference>
<name>A0A0B5AKT1_9BACL</name>
<proteinExistence type="predicted"/>
<dbReference type="Gene3D" id="3.10.129.10">
    <property type="entry name" value="Hotdog Thioesterase"/>
    <property type="match status" value="1"/>
</dbReference>
<dbReference type="GO" id="GO:0016289">
    <property type="term" value="F:acyl-CoA hydrolase activity"/>
    <property type="evidence" value="ECO:0007669"/>
    <property type="project" value="UniProtKB-ARBA"/>
</dbReference>
<gene>
    <name evidence="3" type="ORF">JMA_15630</name>
</gene>
<dbReference type="PANTHER" id="PTHR47260:SF3">
    <property type="entry name" value="THIOESTERASE FAMILY PROTEIN (AFU_ORTHOLOGUE AFUA_7G03960)"/>
    <property type="match status" value="1"/>
</dbReference>
<dbReference type="BioCyc" id="JESP1508404:G14D9-10818-MONOMER"/>
<dbReference type="PANTHER" id="PTHR47260">
    <property type="entry name" value="UPF0644 PROTEIN PB2B4.06"/>
    <property type="match status" value="1"/>
</dbReference>
<dbReference type="InterPro" id="IPR029069">
    <property type="entry name" value="HotDog_dom_sf"/>
</dbReference>